<dbReference type="CDD" id="cd07067">
    <property type="entry name" value="HP_PGM_like"/>
    <property type="match status" value="1"/>
</dbReference>
<protein>
    <submittedName>
        <fullName evidence="1">Uncharacterized protein</fullName>
    </submittedName>
</protein>
<dbReference type="Gene3D" id="3.40.50.1240">
    <property type="entry name" value="Phosphoglycerate mutase-like"/>
    <property type="match status" value="1"/>
</dbReference>
<evidence type="ECO:0000313" key="1">
    <source>
        <dbReference type="EMBL" id="CAE0442816.1"/>
    </source>
</evidence>
<organism evidence="1">
    <name type="scientific">Aplanochytrium stocchinoi</name>
    <dbReference type="NCBI Taxonomy" id="215587"/>
    <lineage>
        <taxon>Eukaryota</taxon>
        <taxon>Sar</taxon>
        <taxon>Stramenopiles</taxon>
        <taxon>Bigyra</taxon>
        <taxon>Labyrinthulomycetes</taxon>
        <taxon>Thraustochytrida</taxon>
        <taxon>Thraustochytriidae</taxon>
        <taxon>Aplanochytrium</taxon>
    </lineage>
</organism>
<dbReference type="InterPro" id="IPR029033">
    <property type="entry name" value="His_PPase_superfam"/>
</dbReference>
<dbReference type="SMART" id="SM00855">
    <property type="entry name" value="PGAM"/>
    <property type="match status" value="1"/>
</dbReference>
<dbReference type="PANTHER" id="PTHR16469:SF27">
    <property type="entry name" value="UBIQUITIN-ASSOCIATED AND SH3 DOMAIN-CONTAINING BA-RELATED"/>
    <property type="match status" value="1"/>
</dbReference>
<dbReference type="SUPFAM" id="SSF53254">
    <property type="entry name" value="Phosphoglycerate mutase-like"/>
    <property type="match status" value="1"/>
</dbReference>
<reference evidence="1" key="1">
    <citation type="submission" date="2021-01" db="EMBL/GenBank/DDBJ databases">
        <authorList>
            <person name="Corre E."/>
            <person name="Pelletier E."/>
            <person name="Niang G."/>
            <person name="Scheremetjew M."/>
            <person name="Finn R."/>
            <person name="Kale V."/>
            <person name="Holt S."/>
            <person name="Cochrane G."/>
            <person name="Meng A."/>
            <person name="Brown T."/>
            <person name="Cohen L."/>
        </authorList>
    </citation>
    <scope>NUCLEOTIDE SEQUENCE</scope>
    <source>
        <strain evidence="1">GSBS06</strain>
    </source>
</reference>
<proteinExistence type="predicted"/>
<dbReference type="InterPro" id="IPR051710">
    <property type="entry name" value="Phosphatase_SH3-domain"/>
</dbReference>
<dbReference type="PANTHER" id="PTHR16469">
    <property type="entry name" value="UBIQUITIN-ASSOCIATED AND SH3 DOMAIN-CONTAINING BA-RELATED"/>
    <property type="match status" value="1"/>
</dbReference>
<sequence length="281" mass="31540">MASESRVTRVFAIRHGEREDHINLNWQKLSKRPHDAPLSRSGRSQAYECGEYLASVIGENEGVTIYSSPLVRCVMTAKLIINGFEENIRSSNKPSGRELKIRIEEGIAETAWHLRNRMLGIHDDNDRICPFTNKQRICSGPVLLGPGDLLEAAFPAEIDMDYLSCYPLRYNKDGHEIDQSTAKPYENPETPSARVKFSVPKILAQEDNQEVVILVSHGGVIRESTNLLLGAAKCESIGYLDTFALTKSTSKSHFHGGSFKLESFWCPEEFRGDKTGQKRLD</sequence>
<dbReference type="AlphaFoldDB" id="A0A7S3UZZ9"/>
<name>A0A7S3UZZ9_9STRA</name>
<dbReference type="InterPro" id="IPR013078">
    <property type="entry name" value="His_Pase_superF_clade-1"/>
</dbReference>
<gene>
    <name evidence="1" type="ORF">ASTO00021_LOCUS12926</name>
</gene>
<dbReference type="Pfam" id="PF00300">
    <property type="entry name" value="His_Phos_1"/>
    <property type="match status" value="1"/>
</dbReference>
<accession>A0A7S3UZZ9</accession>
<dbReference type="EMBL" id="HBIN01016968">
    <property type="protein sequence ID" value="CAE0442816.1"/>
    <property type="molecule type" value="Transcribed_RNA"/>
</dbReference>